<dbReference type="AlphaFoldDB" id="A0A6V7JDZ3"/>
<name>A0A6V7JDZ3_9HYME</name>
<evidence type="ECO:0000313" key="1">
    <source>
        <dbReference type="EMBL" id="CAD1550441.1"/>
    </source>
</evidence>
<reference evidence="1" key="1">
    <citation type="submission" date="2020-07" db="EMBL/GenBank/DDBJ databases">
        <authorList>
            <person name="Ferguson B K."/>
        </authorList>
    </citation>
    <scope>NUCLEOTIDE SEQUENCE</scope>
    <source>
        <strain evidence="1">L06</strain>
    </source>
</reference>
<organism evidence="1">
    <name type="scientific">Bracon brevicornis</name>
    <dbReference type="NCBI Taxonomy" id="1563983"/>
    <lineage>
        <taxon>Eukaryota</taxon>
        <taxon>Metazoa</taxon>
        <taxon>Ecdysozoa</taxon>
        <taxon>Arthropoda</taxon>
        <taxon>Hexapoda</taxon>
        <taxon>Insecta</taxon>
        <taxon>Pterygota</taxon>
        <taxon>Neoptera</taxon>
        <taxon>Endopterygota</taxon>
        <taxon>Hymenoptera</taxon>
        <taxon>Apocrita</taxon>
        <taxon>Ichneumonoidea</taxon>
        <taxon>Braconidae</taxon>
        <taxon>Braconinae</taxon>
        <taxon>Bracon</taxon>
    </lineage>
</organism>
<proteinExistence type="predicted"/>
<gene>
    <name evidence="1" type="ORF">BBRV_LOCUS50433</name>
</gene>
<dbReference type="EMBL" id="CADCXW020000016">
    <property type="protein sequence ID" value="CAD1550441.1"/>
    <property type="molecule type" value="Genomic_DNA"/>
</dbReference>
<accession>A0A6V7JDZ3</accession>
<sequence length="134" mass="15287">MELFPDILEAPEVVVGEVPGSSEENETVQIPPIPDDISIEGQLQAQQPAPSGATSPECVLDRILNIPIRNGRPGPIPLALRREIRRLKRMTRGLSPETQIKRLRTRSFVCNPKFLDWWTRQCQNYQRRSVPKYS</sequence>
<protein>
    <submittedName>
        <fullName evidence="1">Uncharacterized protein</fullName>
    </submittedName>
</protein>